<sequence>MPPRKGIVKSGNAGNSSKTSISSKEPISTPSNAEKPLFPPGSKYPLSLLHERCQKNGWEKPIVDTRKQDNGYSFAVALSRFNKRTSSTETVRLEPRTPYVMPTALEARHWGATYALYRFCNGIQLNRVLPPGPRDYWNELSAEHKAMAQPVQWIYDADPFAARQAQDEQRVKAAQERAEKGTYKETKTKESDPFSQLPEVKMATTLRDLVENAVKEAFKLYPPTARTDDTLSEKDRQHIVSSLKSLGFKQQQVQTAVTFLSETSPLTTKLLTTLPPLDAVIAYLILHVPECDLPQRFLPSHNSSNPFITSAHTGTDDLKKRWVEDKATKEAGWPSYLVKECTSDPDLVQNWAKLIASLGRKLLGEQDDKSASTEAYPIDFDEAEALGARIVDNTELVVPLFSAPIHLHILFSSEEGYPCEGYLPIYLSSVSVPAYIRLHLLSHLLQAMKNDFMDEGEGFLMANIRILEAEWAEIEDNGPPLMSKVLESVLPNPEPTSAPIPTSMSGTKGQKRVYKEAIRDIRTDDEIKRQRDEVRLDNKYKTLYAQREKLPAFRVREDFLSRLKQNRVLVVVGETGCGKTTQLPQFILDSLIDSGKGSQASIVVTQPRRISAISVAARMSEERSNDGSVAYAIRGETTRTKTTKLLLCTTGVILRRLGSGDQLKNVSHVIIDEVHERSVDSDFLLLELKELLLQHPTLKIILMSATINHEKFINYFNGAPLITIPGFTHPVKDLYLEDFIPLISYEPPASKGRRKIQDQQSANLDSHKNLKEEDISKIQAIAVAETTDYQLIAALINHIVSTVEGRAGILIFLSGIQEIRQCLDAIQNTPSAKKMELFPLHANLTSQEQKRVFLKTSKWKIIAATNVAETSITIDDVEYVIDSGKVKEVKYDPETGLSRLEEIWVTQAAARQRRGRAGRTKPGTCFKLFTNAQEKRMNEFPVPEILRVPLEALSLSVKVTKGHANVKHFLGNAIDPPPVASMETAWSTLQELGAINANDDLTPLGRHLAMLPIDLRLGKMLVLGTIFQCLNPILTIAASLSSKPVFVSPMEKREEAKQAKMRFSDKGSDLSASLNAYNECVRMRSEGKPQSAVKAFCEENFISLSTIRDVTTLRNDLFSSLADTGFVPLNSKPASPELNINSTNTNLLKAIILGGFWPRVARVHLPDSAIKFDKIQAGTIQRDNTAKEYKIYDLKSGRAFLHPSSVLFENANWKPPMVAYFQKQMTSKLFLRDVTQVPLYALLLFGGPVVVDHIKGGVKVGTKDAWVSLKAWPRIGVLVNQLRDLLDSQLAECIETGTLISGEQSPVIQAILALLVNDGLTQ</sequence>
<name>A0ACD3BHS7_9AGAR</name>
<organism evidence="1 2">
    <name type="scientific">Pluteus cervinus</name>
    <dbReference type="NCBI Taxonomy" id="181527"/>
    <lineage>
        <taxon>Eukaryota</taxon>
        <taxon>Fungi</taxon>
        <taxon>Dikarya</taxon>
        <taxon>Basidiomycota</taxon>
        <taxon>Agaricomycotina</taxon>
        <taxon>Agaricomycetes</taxon>
        <taxon>Agaricomycetidae</taxon>
        <taxon>Agaricales</taxon>
        <taxon>Pluteineae</taxon>
        <taxon>Pluteaceae</taxon>
        <taxon>Pluteus</taxon>
    </lineage>
</organism>
<keyword evidence="2" id="KW-1185">Reference proteome</keyword>
<feature type="non-terminal residue" evidence="1">
    <location>
        <position position="1"/>
    </location>
</feature>
<evidence type="ECO:0000313" key="1">
    <source>
        <dbReference type="EMBL" id="TFK77465.1"/>
    </source>
</evidence>
<reference evidence="1 2" key="1">
    <citation type="journal article" date="2019" name="Nat. Ecol. Evol.">
        <title>Megaphylogeny resolves global patterns of mushroom evolution.</title>
        <authorList>
            <person name="Varga T."/>
            <person name="Krizsan K."/>
            <person name="Foldi C."/>
            <person name="Dima B."/>
            <person name="Sanchez-Garcia M."/>
            <person name="Sanchez-Ramirez S."/>
            <person name="Szollosi G.J."/>
            <person name="Szarkandi J.G."/>
            <person name="Papp V."/>
            <person name="Albert L."/>
            <person name="Andreopoulos W."/>
            <person name="Angelini C."/>
            <person name="Antonin V."/>
            <person name="Barry K.W."/>
            <person name="Bougher N.L."/>
            <person name="Buchanan P."/>
            <person name="Buyck B."/>
            <person name="Bense V."/>
            <person name="Catcheside P."/>
            <person name="Chovatia M."/>
            <person name="Cooper J."/>
            <person name="Damon W."/>
            <person name="Desjardin D."/>
            <person name="Finy P."/>
            <person name="Geml J."/>
            <person name="Haridas S."/>
            <person name="Hughes K."/>
            <person name="Justo A."/>
            <person name="Karasinski D."/>
            <person name="Kautmanova I."/>
            <person name="Kiss B."/>
            <person name="Kocsube S."/>
            <person name="Kotiranta H."/>
            <person name="LaButti K.M."/>
            <person name="Lechner B.E."/>
            <person name="Liimatainen K."/>
            <person name="Lipzen A."/>
            <person name="Lukacs Z."/>
            <person name="Mihaltcheva S."/>
            <person name="Morgado L.N."/>
            <person name="Niskanen T."/>
            <person name="Noordeloos M.E."/>
            <person name="Ohm R.A."/>
            <person name="Ortiz-Santana B."/>
            <person name="Ovrebo C."/>
            <person name="Racz N."/>
            <person name="Riley R."/>
            <person name="Savchenko A."/>
            <person name="Shiryaev A."/>
            <person name="Soop K."/>
            <person name="Spirin V."/>
            <person name="Szebenyi C."/>
            <person name="Tomsovsky M."/>
            <person name="Tulloss R.E."/>
            <person name="Uehling J."/>
            <person name="Grigoriev I.V."/>
            <person name="Vagvolgyi C."/>
            <person name="Papp T."/>
            <person name="Martin F.M."/>
            <person name="Miettinen O."/>
            <person name="Hibbett D.S."/>
            <person name="Nagy L.G."/>
        </authorList>
    </citation>
    <scope>NUCLEOTIDE SEQUENCE [LARGE SCALE GENOMIC DNA]</scope>
    <source>
        <strain evidence="1 2">NL-1719</strain>
    </source>
</reference>
<dbReference type="Proteomes" id="UP000308600">
    <property type="component" value="Unassembled WGS sequence"/>
</dbReference>
<keyword evidence="1" id="KW-0378">Hydrolase</keyword>
<accession>A0ACD3BHS7</accession>
<dbReference type="EMBL" id="ML208259">
    <property type="protein sequence ID" value="TFK77465.1"/>
    <property type="molecule type" value="Genomic_DNA"/>
</dbReference>
<gene>
    <name evidence="1" type="ORF">BDN72DRAFT_884954</name>
</gene>
<proteinExistence type="predicted"/>
<evidence type="ECO:0000313" key="2">
    <source>
        <dbReference type="Proteomes" id="UP000308600"/>
    </source>
</evidence>
<protein>
    <submittedName>
        <fullName evidence="1">P-loop containing nucleoside triphosphate hydrolase protein</fullName>
    </submittedName>
</protein>